<dbReference type="Pfam" id="PF12697">
    <property type="entry name" value="Abhydrolase_6"/>
    <property type="match status" value="1"/>
</dbReference>
<evidence type="ECO:0000313" key="3">
    <source>
        <dbReference type="Proteomes" id="UP001251528"/>
    </source>
</evidence>
<protein>
    <recommendedName>
        <fullName evidence="1">AB hydrolase-1 domain-containing protein</fullName>
    </recommendedName>
</protein>
<dbReference type="PANTHER" id="PTHR37017:SF13">
    <property type="entry name" value="AB HYDROLASE-1 DOMAIN-CONTAINING PROTEIN"/>
    <property type="match status" value="1"/>
</dbReference>
<accession>A0AAJ0CFI9</accession>
<dbReference type="AlphaFoldDB" id="A0AAJ0CFI9"/>
<feature type="non-terminal residue" evidence="2">
    <location>
        <position position="125"/>
    </location>
</feature>
<dbReference type="SUPFAM" id="SSF53474">
    <property type="entry name" value="alpha/beta-Hydrolases"/>
    <property type="match status" value="1"/>
</dbReference>
<feature type="domain" description="AB hydrolase-1" evidence="1">
    <location>
        <begin position="8"/>
        <end position="117"/>
    </location>
</feature>
<dbReference type="PANTHER" id="PTHR37017">
    <property type="entry name" value="AB HYDROLASE-1 DOMAIN-CONTAINING PROTEIN-RELATED"/>
    <property type="match status" value="1"/>
</dbReference>
<dbReference type="InterPro" id="IPR052897">
    <property type="entry name" value="Sec-Metab_Biosynth_Hydrolase"/>
</dbReference>
<name>A0AAJ0CFI9_9HYPO</name>
<reference evidence="2" key="1">
    <citation type="submission" date="2023-06" db="EMBL/GenBank/DDBJ databases">
        <title>Conoideocrella luteorostrata (Hypocreales: Clavicipitaceae), a potential biocontrol fungus for elongate hemlock scale in United States Christmas tree production areas.</title>
        <authorList>
            <person name="Barrett H."/>
            <person name="Lovett B."/>
            <person name="Macias A.M."/>
            <person name="Stajich J.E."/>
            <person name="Kasson M.T."/>
        </authorList>
    </citation>
    <scope>NUCLEOTIDE SEQUENCE</scope>
    <source>
        <strain evidence="2">ARSEF 14590</strain>
    </source>
</reference>
<gene>
    <name evidence="2" type="ORF">QQS21_011616</name>
</gene>
<dbReference type="Gene3D" id="3.40.50.1820">
    <property type="entry name" value="alpha/beta hydrolase"/>
    <property type="match status" value="1"/>
</dbReference>
<keyword evidence="3" id="KW-1185">Reference proteome</keyword>
<dbReference type="Proteomes" id="UP001251528">
    <property type="component" value="Unassembled WGS sequence"/>
</dbReference>
<sequence>MPKPLIACVPGSFHRPSAWDAVAEPLRNQGFKVILPPLATSATTEAAQDIAGKTSLDDVSLIHEHLLPLLEQGEEAVVVSHSYGSLPATLAVEGHTVQERRARGLKGGISALVVIAGFAFPVHGK</sequence>
<dbReference type="InterPro" id="IPR029058">
    <property type="entry name" value="AB_hydrolase_fold"/>
</dbReference>
<evidence type="ECO:0000313" key="2">
    <source>
        <dbReference type="EMBL" id="KAK2590692.1"/>
    </source>
</evidence>
<organism evidence="2 3">
    <name type="scientific">Conoideocrella luteorostrata</name>
    <dbReference type="NCBI Taxonomy" id="1105319"/>
    <lineage>
        <taxon>Eukaryota</taxon>
        <taxon>Fungi</taxon>
        <taxon>Dikarya</taxon>
        <taxon>Ascomycota</taxon>
        <taxon>Pezizomycotina</taxon>
        <taxon>Sordariomycetes</taxon>
        <taxon>Hypocreomycetidae</taxon>
        <taxon>Hypocreales</taxon>
        <taxon>Clavicipitaceae</taxon>
        <taxon>Conoideocrella</taxon>
    </lineage>
</organism>
<dbReference type="InterPro" id="IPR000073">
    <property type="entry name" value="AB_hydrolase_1"/>
</dbReference>
<dbReference type="EMBL" id="JASWJB010000407">
    <property type="protein sequence ID" value="KAK2590692.1"/>
    <property type="molecule type" value="Genomic_DNA"/>
</dbReference>
<proteinExistence type="predicted"/>
<evidence type="ECO:0000259" key="1">
    <source>
        <dbReference type="Pfam" id="PF12697"/>
    </source>
</evidence>
<comment type="caution">
    <text evidence="2">The sequence shown here is derived from an EMBL/GenBank/DDBJ whole genome shotgun (WGS) entry which is preliminary data.</text>
</comment>